<accession>A0ABT9HKK4</accession>
<comment type="caution">
    <text evidence="2">The sequence shown here is derived from an EMBL/GenBank/DDBJ whole genome shotgun (WGS) entry which is preliminary data.</text>
</comment>
<feature type="domain" description="GP-PDE" evidence="1">
    <location>
        <begin position="35"/>
        <end position="322"/>
    </location>
</feature>
<dbReference type="PANTHER" id="PTHR43805">
    <property type="entry name" value="GLYCEROPHOSPHORYL DIESTER PHOSPHODIESTERASE"/>
    <property type="match status" value="1"/>
</dbReference>
<protein>
    <submittedName>
        <fullName evidence="2">Glycerophosphodiester phosphodiesterase family protein</fullName>
    </submittedName>
</protein>
<dbReference type="SUPFAM" id="SSF51695">
    <property type="entry name" value="PLC-like phosphodiesterases"/>
    <property type="match status" value="1"/>
</dbReference>
<proteinExistence type="predicted"/>
<name>A0ABT9HKK4_9SPHN</name>
<evidence type="ECO:0000313" key="3">
    <source>
        <dbReference type="Proteomes" id="UP001240639"/>
    </source>
</evidence>
<sequence>MKRWLKILGLAGAVLFLVLTVVNASWLAPEPKGAAKIIAHRGIYQQYDKTGLGRDDCTATRIEQPVHDYLENTTRSIARTAKLGATLVEVDIAPTSDGEMVVFHDWTVDCRTEASGDTRDFTLAELKALDAGYGYTADGGETFPFRGQGVGAIPSLEEAMQASGRAQLLYNFKSKNPAEADLLAAKMKTADRDTGPRGDAFYGAQAPVDRIRTHFPDAWAFSLEEGEQCSRDYLLLGWSGYVPDSCRNGTAFVPLDYQWAFWGWPNRMIARMESVGAHIVVLGPQGEGRPRGLDLPEQLGEIPASFNGYIMGDDSLAVIPALIQRFDDRTPEEFERLQAGLERRRARRGD</sequence>
<reference evidence="2 3" key="1">
    <citation type="submission" date="2023-08" db="EMBL/GenBank/DDBJ databases">
        <title>genomic of G39.</title>
        <authorList>
            <person name="Wang Y."/>
        </authorList>
    </citation>
    <scope>NUCLEOTIDE SEQUENCE [LARGE SCALE GENOMIC DNA]</scope>
    <source>
        <strain evidence="2 3">G39</strain>
    </source>
</reference>
<dbReference type="PANTHER" id="PTHR43805:SF1">
    <property type="entry name" value="GP-PDE DOMAIN-CONTAINING PROTEIN"/>
    <property type="match status" value="1"/>
</dbReference>
<dbReference type="EMBL" id="JAVAIM010000001">
    <property type="protein sequence ID" value="MDP4573686.1"/>
    <property type="molecule type" value="Genomic_DNA"/>
</dbReference>
<dbReference type="Gene3D" id="3.20.20.190">
    <property type="entry name" value="Phosphatidylinositol (PI) phosphodiesterase"/>
    <property type="match status" value="1"/>
</dbReference>
<keyword evidence="3" id="KW-1185">Reference proteome</keyword>
<dbReference type="RefSeq" id="WP_305931173.1">
    <property type="nucleotide sequence ID" value="NZ_JAVAIM010000001.1"/>
</dbReference>
<dbReference type="InterPro" id="IPR017946">
    <property type="entry name" value="PLC-like_Pdiesterase_TIM-brl"/>
</dbReference>
<evidence type="ECO:0000259" key="1">
    <source>
        <dbReference type="PROSITE" id="PS51704"/>
    </source>
</evidence>
<dbReference type="InterPro" id="IPR030395">
    <property type="entry name" value="GP_PDE_dom"/>
</dbReference>
<organism evidence="2 3">
    <name type="scientific">Qipengyuania profundimaris</name>
    <dbReference type="NCBI Taxonomy" id="3067652"/>
    <lineage>
        <taxon>Bacteria</taxon>
        <taxon>Pseudomonadati</taxon>
        <taxon>Pseudomonadota</taxon>
        <taxon>Alphaproteobacteria</taxon>
        <taxon>Sphingomonadales</taxon>
        <taxon>Erythrobacteraceae</taxon>
        <taxon>Qipengyuania</taxon>
    </lineage>
</organism>
<dbReference type="Proteomes" id="UP001240639">
    <property type="component" value="Unassembled WGS sequence"/>
</dbReference>
<dbReference type="PROSITE" id="PS51704">
    <property type="entry name" value="GP_PDE"/>
    <property type="match status" value="1"/>
</dbReference>
<evidence type="ECO:0000313" key="2">
    <source>
        <dbReference type="EMBL" id="MDP4573686.1"/>
    </source>
</evidence>
<gene>
    <name evidence="2" type="ORF">Q9K02_00860</name>
</gene>
<dbReference type="Pfam" id="PF03009">
    <property type="entry name" value="GDPD"/>
    <property type="match status" value="1"/>
</dbReference>